<keyword evidence="3" id="KW-1185">Reference proteome</keyword>
<dbReference type="AlphaFoldDB" id="A0A177TXP8"/>
<protein>
    <submittedName>
        <fullName evidence="2">Uncharacterized protein</fullName>
    </submittedName>
</protein>
<organism evidence="2 3">
    <name type="scientific">Tilletia indica</name>
    <dbReference type="NCBI Taxonomy" id="43049"/>
    <lineage>
        <taxon>Eukaryota</taxon>
        <taxon>Fungi</taxon>
        <taxon>Dikarya</taxon>
        <taxon>Basidiomycota</taxon>
        <taxon>Ustilaginomycotina</taxon>
        <taxon>Exobasidiomycetes</taxon>
        <taxon>Tilletiales</taxon>
        <taxon>Tilletiaceae</taxon>
        <taxon>Tilletia</taxon>
    </lineage>
</organism>
<dbReference type="EMBL" id="LWDF02000040">
    <property type="protein sequence ID" value="KAE8259328.1"/>
    <property type="molecule type" value="Genomic_DNA"/>
</dbReference>
<feature type="compositionally biased region" description="Basic and acidic residues" evidence="1">
    <location>
        <begin position="110"/>
        <end position="125"/>
    </location>
</feature>
<feature type="compositionally biased region" description="Polar residues" evidence="1">
    <location>
        <begin position="74"/>
        <end position="94"/>
    </location>
</feature>
<reference evidence="2" key="2">
    <citation type="journal article" date="2019" name="IMA Fungus">
        <title>Genome sequencing and comparison of five Tilletia species to identify candidate genes for the detection of regulated species infecting wheat.</title>
        <authorList>
            <person name="Nguyen H.D.T."/>
            <person name="Sultana T."/>
            <person name="Kesanakurti P."/>
            <person name="Hambleton S."/>
        </authorList>
    </citation>
    <scope>NUCLEOTIDE SEQUENCE</scope>
    <source>
        <strain evidence="2">DAOMC 236416</strain>
    </source>
</reference>
<name>A0A177TXP8_9BASI</name>
<evidence type="ECO:0000313" key="2">
    <source>
        <dbReference type="EMBL" id="KAE8259328.1"/>
    </source>
</evidence>
<comment type="caution">
    <text evidence="2">The sequence shown here is derived from an EMBL/GenBank/DDBJ whole genome shotgun (WGS) entry which is preliminary data.</text>
</comment>
<evidence type="ECO:0000313" key="3">
    <source>
        <dbReference type="Proteomes" id="UP000077521"/>
    </source>
</evidence>
<accession>A0A177TXP8</accession>
<sequence length="134" mass="14684">MIRRPPTQIMLSMRDVEEMRVARARAQDEAAAQTQQHQAQQPQAAGDVLPPRTQYAGADDHSQQESVVGETQHAYGSSQFQSQDTSVGPSTHTQGWYGGGGGAAAGQQTETRREALERERRELPPDQRITGNQS</sequence>
<dbReference type="Proteomes" id="UP000077521">
    <property type="component" value="Unassembled WGS sequence"/>
</dbReference>
<gene>
    <name evidence="2" type="ORF">A4X13_0g1096</name>
</gene>
<feature type="region of interest" description="Disordered" evidence="1">
    <location>
        <begin position="21"/>
        <end position="134"/>
    </location>
</feature>
<reference evidence="2" key="1">
    <citation type="submission" date="2016-04" db="EMBL/GenBank/DDBJ databases">
        <authorList>
            <person name="Nguyen H.D."/>
            <person name="Samba Siva P."/>
            <person name="Cullis J."/>
            <person name="Levesque C.A."/>
            <person name="Hambleton S."/>
        </authorList>
    </citation>
    <scope>NUCLEOTIDE SEQUENCE</scope>
    <source>
        <strain evidence="2">DAOMC 236416</strain>
    </source>
</reference>
<evidence type="ECO:0000256" key="1">
    <source>
        <dbReference type="SAM" id="MobiDB-lite"/>
    </source>
</evidence>
<feature type="compositionally biased region" description="Low complexity" evidence="1">
    <location>
        <begin position="29"/>
        <end position="45"/>
    </location>
</feature>
<proteinExistence type="predicted"/>